<name>A0A244CLU7_PSEDV</name>
<accession>A0A244CLU7</accession>
<dbReference type="GO" id="GO:0003700">
    <property type="term" value="F:DNA-binding transcription factor activity"/>
    <property type="evidence" value="ECO:0007669"/>
    <property type="project" value="TreeGrafter"/>
</dbReference>
<dbReference type="AlphaFoldDB" id="A0A244CLU7"/>
<dbReference type="Gene3D" id="3.40.50.2300">
    <property type="match status" value="2"/>
</dbReference>
<evidence type="ECO:0000256" key="1">
    <source>
        <dbReference type="ARBA" id="ARBA00023015"/>
    </source>
</evidence>
<gene>
    <name evidence="5" type="ORF">B1199_18150</name>
</gene>
<proteinExistence type="predicted"/>
<dbReference type="EMBL" id="MWPV01000006">
    <property type="protein sequence ID" value="OUL56580.1"/>
    <property type="molecule type" value="Genomic_DNA"/>
</dbReference>
<organism evidence="5 6">
    <name type="scientific">Pseudoalteromonas ulvae</name>
    <dbReference type="NCBI Taxonomy" id="107327"/>
    <lineage>
        <taxon>Bacteria</taxon>
        <taxon>Pseudomonadati</taxon>
        <taxon>Pseudomonadota</taxon>
        <taxon>Gammaproteobacteria</taxon>
        <taxon>Alteromonadales</taxon>
        <taxon>Pseudoalteromonadaceae</taxon>
        <taxon>Pseudoalteromonas</taxon>
    </lineage>
</organism>
<dbReference type="SMART" id="SM00354">
    <property type="entry name" value="HTH_LACI"/>
    <property type="match status" value="1"/>
</dbReference>
<dbReference type="GO" id="GO:0000976">
    <property type="term" value="F:transcription cis-regulatory region binding"/>
    <property type="evidence" value="ECO:0007669"/>
    <property type="project" value="TreeGrafter"/>
</dbReference>
<dbReference type="PANTHER" id="PTHR30146:SF109">
    <property type="entry name" value="HTH-TYPE TRANSCRIPTIONAL REGULATOR GALS"/>
    <property type="match status" value="1"/>
</dbReference>
<evidence type="ECO:0000259" key="4">
    <source>
        <dbReference type="PROSITE" id="PS50932"/>
    </source>
</evidence>
<dbReference type="CDD" id="cd06270">
    <property type="entry name" value="PBP1_GalS-like"/>
    <property type="match status" value="1"/>
</dbReference>
<dbReference type="InterPro" id="IPR010982">
    <property type="entry name" value="Lambda_DNA-bd_dom_sf"/>
</dbReference>
<reference evidence="5 6" key="1">
    <citation type="submission" date="2017-02" db="EMBL/GenBank/DDBJ databases">
        <title>Pseudoalteromonas ulvae TC14 Genome.</title>
        <authorList>
            <person name="Molmeret M."/>
        </authorList>
    </citation>
    <scope>NUCLEOTIDE SEQUENCE [LARGE SCALE GENOMIC DNA]</scope>
    <source>
        <strain evidence="5">TC14</strain>
    </source>
</reference>
<dbReference type="OrthoDB" id="9798934at2"/>
<comment type="caution">
    <text evidence="5">The sequence shown here is derived from an EMBL/GenBank/DDBJ whole genome shotgun (WGS) entry which is preliminary data.</text>
</comment>
<keyword evidence="1" id="KW-0805">Transcription regulation</keyword>
<dbReference type="InterPro" id="IPR028082">
    <property type="entry name" value="Peripla_BP_I"/>
</dbReference>
<dbReference type="Proteomes" id="UP000194841">
    <property type="component" value="Unassembled WGS sequence"/>
</dbReference>
<dbReference type="Pfam" id="PF00356">
    <property type="entry name" value="LacI"/>
    <property type="match status" value="1"/>
</dbReference>
<feature type="domain" description="HTH lacI-type" evidence="4">
    <location>
        <begin position="2"/>
        <end position="56"/>
    </location>
</feature>
<keyword evidence="6" id="KW-1185">Reference proteome</keyword>
<dbReference type="PANTHER" id="PTHR30146">
    <property type="entry name" value="LACI-RELATED TRANSCRIPTIONAL REPRESSOR"/>
    <property type="match status" value="1"/>
</dbReference>
<keyword evidence="2" id="KW-0238">DNA-binding</keyword>
<dbReference type="InterPro" id="IPR000843">
    <property type="entry name" value="HTH_LacI"/>
</dbReference>
<protein>
    <submittedName>
        <fullName evidence="5">LacI family transcriptional regulator</fullName>
    </submittedName>
</protein>
<evidence type="ECO:0000313" key="5">
    <source>
        <dbReference type="EMBL" id="OUL56580.1"/>
    </source>
</evidence>
<dbReference type="PRINTS" id="PR00036">
    <property type="entry name" value="HTHLACI"/>
</dbReference>
<evidence type="ECO:0000256" key="2">
    <source>
        <dbReference type="ARBA" id="ARBA00023125"/>
    </source>
</evidence>
<evidence type="ECO:0000313" key="6">
    <source>
        <dbReference type="Proteomes" id="UP000194841"/>
    </source>
</evidence>
<keyword evidence="3" id="KW-0804">Transcription</keyword>
<dbReference type="CDD" id="cd01392">
    <property type="entry name" value="HTH_LacI"/>
    <property type="match status" value="1"/>
</dbReference>
<dbReference type="SUPFAM" id="SSF53822">
    <property type="entry name" value="Periplasmic binding protein-like I"/>
    <property type="match status" value="1"/>
</dbReference>
<dbReference type="InterPro" id="IPR046335">
    <property type="entry name" value="LacI/GalR-like_sensor"/>
</dbReference>
<dbReference type="Gene3D" id="1.10.260.40">
    <property type="entry name" value="lambda repressor-like DNA-binding domains"/>
    <property type="match status" value="1"/>
</dbReference>
<dbReference type="RefSeq" id="WP_086745546.1">
    <property type="nucleotide sequence ID" value="NZ_MWPV01000006.1"/>
</dbReference>
<sequence>MATIYDVSVLAGVSLATVSRVMNNSGNVSDKTRKKVEAAMDELGYRPNTVAQSLASNRSNSIGILVSELYGPYFGQMMSGIEAEVRAAGKHVIITTGHSEAQKEQAGIEFLLSRKCDALILHVEAVSDDYLITLCKQSVPVYLVGRFVPELAERCISLDNRLGGYLATKTLLEHGHRDIAYISGPLFKPDARHRLEGHKQALAQYNIIFENTLFFEGDFNETGGEQGMAAFANTGRPFSALCCANDETAAGAMEYGRKLNLDLPNQLSVIGFDNIIVANYLYPRLTTIENPIMAMSQMAAKLMLKQVYQQKNGSIQHVFEPKVIMRDSLIRHTQ</sequence>
<evidence type="ECO:0000256" key="3">
    <source>
        <dbReference type="ARBA" id="ARBA00023163"/>
    </source>
</evidence>
<dbReference type="Pfam" id="PF13377">
    <property type="entry name" value="Peripla_BP_3"/>
    <property type="match status" value="1"/>
</dbReference>
<dbReference type="SUPFAM" id="SSF47413">
    <property type="entry name" value="lambda repressor-like DNA-binding domains"/>
    <property type="match status" value="1"/>
</dbReference>
<dbReference type="FunFam" id="1.10.260.40:FF:000002">
    <property type="entry name" value="HTH-type transcriptional repressor PurR"/>
    <property type="match status" value="1"/>
</dbReference>
<dbReference type="PROSITE" id="PS50932">
    <property type="entry name" value="HTH_LACI_2"/>
    <property type="match status" value="1"/>
</dbReference>